<gene>
    <name evidence="1" type="ORF">PRMUPPPA20_12870</name>
</gene>
<dbReference type="AlphaFoldDB" id="A0AA37I1N0"/>
<dbReference type="RefSeq" id="WP_041385647.1">
    <property type="nucleotide sequence ID" value="NZ_BPTT01000001.1"/>
</dbReference>
<comment type="caution">
    <text evidence="1">The sequence shown here is derived from an EMBL/GenBank/DDBJ whole genome shotgun (WGS) entry which is preliminary data.</text>
</comment>
<evidence type="ECO:0000313" key="2">
    <source>
        <dbReference type="Proteomes" id="UP000887097"/>
    </source>
</evidence>
<dbReference type="EMBL" id="BPTT01000001">
    <property type="protein sequence ID" value="GJG33178.1"/>
    <property type="molecule type" value="Genomic_DNA"/>
</dbReference>
<dbReference type="Proteomes" id="UP000887097">
    <property type="component" value="Unassembled WGS sequence"/>
</dbReference>
<accession>A0AA37I1N0</accession>
<protein>
    <submittedName>
        <fullName evidence="1">Uncharacterized protein</fullName>
    </submittedName>
</protein>
<proteinExistence type="predicted"/>
<dbReference type="GeneID" id="31500321"/>
<name>A0AA37I1N0_XYLRU</name>
<evidence type="ECO:0000313" key="1">
    <source>
        <dbReference type="EMBL" id="GJG33178.1"/>
    </source>
</evidence>
<sequence length="167" mass="19664">MKMELIRKYNEYCPSIVLWGSVVVHRDPLPPELIKLGVIVPYSNSYKKYLDSEEWKDVDIPEGYSIFLFPKDIWDNIDKMAELLLNLGIICRPKYQIRIVPLVTNHEFDTGRRIVYVEVTKDGINYKRIPHFFNEFLHVVEDPNNLIGKFVEEMESISKSKESNNKN</sequence>
<organism evidence="1 2">
    <name type="scientific">Xylanibacter ruminicola</name>
    <name type="common">Prevotella ruminicola</name>
    <dbReference type="NCBI Taxonomy" id="839"/>
    <lineage>
        <taxon>Bacteria</taxon>
        <taxon>Pseudomonadati</taxon>
        <taxon>Bacteroidota</taxon>
        <taxon>Bacteroidia</taxon>
        <taxon>Bacteroidales</taxon>
        <taxon>Prevotellaceae</taxon>
        <taxon>Xylanibacter</taxon>
    </lineage>
</organism>
<reference evidence="1" key="1">
    <citation type="submission" date="2021-08" db="EMBL/GenBank/DDBJ databases">
        <title>Prevotella lacticifex sp. nov., isolated from rumen of cow.</title>
        <authorList>
            <person name="Shinkai T."/>
            <person name="Ikeyama N."/>
            <person name="Kumagai M."/>
            <person name="Ohmori H."/>
            <person name="Sakamoto M."/>
            <person name="Ohkuma M."/>
            <person name="Mitsumori M."/>
        </authorList>
    </citation>
    <scope>NUCLEOTIDE SEQUENCE</scope>
    <source>
        <strain evidence="1">JCM 8259</strain>
    </source>
</reference>